<keyword evidence="1" id="KW-1133">Transmembrane helix</keyword>
<dbReference type="EMBL" id="LFYT02000010">
    <property type="protein sequence ID" value="PVE42874.1"/>
    <property type="molecule type" value="Genomic_DNA"/>
</dbReference>
<protein>
    <recommendedName>
        <fullName evidence="4">DUF1345 domain-containing protein</fullName>
    </recommendedName>
</protein>
<reference evidence="2" key="1">
    <citation type="submission" date="2017-04" db="EMBL/GenBank/DDBJ databases">
        <title>Unexpected and diverse lifestyles within the genus Limnohabitans.</title>
        <authorList>
            <person name="Kasalicky V."/>
            <person name="Mehrshad M."/>
            <person name="Andrei S.-A."/>
            <person name="Salcher M."/>
            <person name="Kratochvilova H."/>
            <person name="Simek K."/>
            <person name="Ghai R."/>
        </authorList>
    </citation>
    <scope>NUCLEOTIDE SEQUENCE [LARGE SCALE GENOMIC DNA]</scope>
    <source>
        <strain evidence="2">II-D5</strain>
    </source>
</reference>
<feature type="transmembrane region" description="Helical" evidence="1">
    <location>
        <begin position="12"/>
        <end position="31"/>
    </location>
</feature>
<feature type="transmembrane region" description="Helical" evidence="1">
    <location>
        <begin position="197"/>
        <end position="220"/>
    </location>
</feature>
<dbReference type="InterPro" id="IPR009781">
    <property type="entry name" value="DUF1345"/>
</dbReference>
<dbReference type="AlphaFoldDB" id="A0A2T7UDY8"/>
<keyword evidence="1" id="KW-0472">Membrane</keyword>
<evidence type="ECO:0000313" key="2">
    <source>
        <dbReference type="EMBL" id="PVE42874.1"/>
    </source>
</evidence>
<keyword evidence="3" id="KW-1185">Reference proteome</keyword>
<keyword evidence="1" id="KW-0812">Transmembrane</keyword>
<evidence type="ECO:0000313" key="3">
    <source>
        <dbReference type="Proteomes" id="UP000037507"/>
    </source>
</evidence>
<dbReference type="Proteomes" id="UP000037507">
    <property type="component" value="Unassembled WGS sequence"/>
</dbReference>
<dbReference type="RefSeq" id="WP_083451248.1">
    <property type="nucleotide sequence ID" value="NZ_LFYT02000010.1"/>
</dbReference>
<feature type="transmembrane region" description="Helical" evidence="1">
    <location>
        <begin position="84"/>
        <end position="107"/>
    </location>
</feature>
<evidence type="ECO:0008006" key="4">
    <source>
        <dbReference type="Google" id="ProtNLM"/>
    </source>
</evidence>
<feature type="transmembrane region" description="Helical" evidence="1">
    <location>
        <begin position="43"/>
        <end position="63"/>
    </location>
</feature>
<sequence>MKRPLHTFMRQVNARIRLVSAALFGVVLHLALPPDWPTLTTTRILLCWNAAVALYLLMALWVMRQSDVEHMRQRAYRQDEGQKTILLLTIGAVLASLVVIVAELSAIKSLSGSDKLLHIGLTGATVASSWVFMHLMFAMHYAHDYYLSGRHGREPGLAFPQEPMPDYWDFLYFSAVIGTSGQTADVSFTSKAMRRTGLVHCVLAYFYNTTVLALTINIAASLM</sequence>
<accession>A0A2T7UDY8</accession>
<dbReference type="OrthoDB" id="64737at2"/>
<feature type="transmembrane region" description="Helical" evidence="1">
    <location>
        <begin position="119"/>
        <end position="142"/>
    </location>
</feature>
<name>A0A2T7UDY8_9BURK</name>
<comment type="caution">
    <text evidence="2">The sequence shown here is derived from an EMBL/GenBank/DDBJ whole genome shotgun (WGS) entry which is preliminary data.</text>
</comment>
<proteinExistence type="predicted"/>
<gene>
    <name evidence="2" type="ORF">H663_010225</name>
</gene>
<dbReference type="Pfam" id="PF07077">
    <property type="entry name" value="DUF1345"/>
    <property type="match status" value="1"/>
</dbReference>
<organism evidence="2 3">
    <name type="scientific">Limnohabitans planktonicus II-D5</name>
    <dbReference type="NCBI Taxonomy" id="1293045"/>
    <lineage>
        <taxon>Bacteria</taxon>
        <taxon>Pseudomonadati</taxon>
        <taxon>Pseudomonadota</taxon>
        <taxon>Betaproteobacteria</taxon>
        <taxon>Burkholderiales</taxon>
        <taxon>Comamonadaceae</taxon>
        <taxon>Limnohabitans</taxon>
    </lineage>
</organism>
<evidence type="ECO:0000256" key="1">
    <source>
        <dbReference type="SAM" id="Phobius"/>
    </source>
</evidence>